<evidence type="ECO:0000313" key="2">
    <source>
        <dbReference type="Proteomes" id="UP001595833"/>
    </source>
</evidence>
<name>A0ABV9Y9S2_9PSEU</name>
<dbReference type="EMBL" id="JBHSJB010000042">
    <property type="protein sequence ID" value="MFC5059475.1"/>
    <property type="molecule type" value="Genomic_DNA"/>
</dbReference>
<comment type="caution">
    <text evidence="1">The sequence shown here is derived from an EMBL/GenBank/DDBJ whole genome shotgun (WGS) entry which is preliminary data.</text>
</comment>
<organism evidence="1 2">
    <name type="scientific">Saccharothrix xinjiangensis</name>
    <dbReference type="NCBI Taxonomy" id="204798"/>
    <lineage>
        <taxon>Bacteria</taxon>
        <taxon>Bacillati</taxon>
        <taxon>Actinomycetota</taxon>
        <taxon>Actinomycetes</taxon>
        <taxon>Pseudonocardiales</taxon>
        <taxon>Pseudonocardiaceae</taxon>
        <taxon>Saccharothrix</taxon>
    </lineage>
</organism>
<evidence type="ECO:0008006" key="3">
    <source>
        <dbReference type="Google" id="ProtNLM"/>
    </source>
</evidence>
<accession>A0ABV9Y9S2</accession>
<sequence>MSELRAHLPPERRRDLPELVGEIPDEYRRAAAARRPGWVGHATSDQLVEIAETITSPRAEITVLFAAAAQAPAEAKPRFAELVWRAVGATRDAAEHSLGMIGLFEHLPATLQQEVVEFAGTADNRHARASALVELLSVVSGDQLQEVLGRALDEIFSLMRGGSGWRHLPKVLAHIPAERRPVLLRRAMEVAASSSGATHARARTRLALAAPASSRGPAMTAAMAAIDAIKDERELFRTRVWLARHLPRMPRWWRPRWWRTDSPTPPLIWSTTCARTRRRRRSGAPWTIPTRSPGRLGPLSWSHECPRTAAVLS</sequence>
<proteinExistence type="predicted"/>
<keyword evidence="2" id="KW-1185">Reference proteome</keyword>
<dbReference type="Proteomes" id="UP001595833">
    <property type="component" value="Unassembled WGS sequence"/>
</dbReference>
<evidence type="ECO:0000313" key="1">
    <source>
        <dbReference type="EMBL" id="MFC5059475.1"/>
    </source>
</evidence>
<gene>
    <name evidence="1" type="ORF">ACFPFM_37655</name>
</gene>
<reference evidence="2" key="1">
    <citation type="journal article" date="2019" name="Int. J. Syst. Evol. Microbiol.">
        <title>The Global Catalogue of Microorganisms (GCM) 10K type strain sequencing project: providing services to taxonomists for standard genome sequencing and annotation.</title>
        <authorList>
            <consortium name="The Broad Institute Genomics Platform"/>
            <consortium name="The Broad Institute Genome Sequencing Center for Infectious Disease"/>
            <person name="Wu L."/>
            <person name="Ma J."/>
        </authorList>
    </citation>
    <scope>NUCLEOTIDE SEQUENCE [LARGE SCALE GENOMIC DNA]</scope>
    <source>
        <strain evidence="2">KCTC 12848</strain>
    </source>
</reference>
<dbReference type="RefSeq" id="WP_344035605.1">
    <property type="nucleotide sequence ID" value="NZ_BAAAKE010000003.1"/>
</dbReference>
<protein>
    <recommendedName>
        <fullName evidence="3">HEAT repeat protein</fullName>
    </recommendedName>
</protein>